<feature type="compositionally biased region" description="Basic and acidic residues" evidence="13">
    <location>
        <begin position="803"/>
        <end position="817"/>
    </location>
</feature>
<accession>A0ABR3IHF2</accession>
<dbReference type="InterPro" id="IPR012934">
    <property type="entry name" value="Znf_AD"/>
</dbReference>
<feature type="region of interest" description="Disordered" evidence="13">
    <location>
        <begin position="647"/>
        <end position="966"/>
    </location>
</feature>
<feature type="compositionally biased region" description="Acidic residues" evidence="13">
    <location>
        <begin position="925"/>
        <end position="934"/>
    </location>
</feature>
<proteinExistence type="inferred from homology"/>
<feature type="domain" description="C2H2-type" evidence="14">
    <location>
        <begin position="423"/>
        <end position="450"/>
    </location>
</feature>
<feature type="domain" description="C2H2-type" evidence="14">
    <location>
        <begin position="265"/>
        <end position="289"/>
    </location>
</feature>
<keyword evidence="17" id="KW-1185">Reference proteome</keyword>
<dbReference type="Pfam" id="PF00096">
    <property type="entry name" value="zf-C2H2"/>
    <property type="match status" value="3"/>
</dbReference>
<feature type="compositionally biased region" description="Basic and acidic residues" evidence="13">
    <location>
        <begin position="1057"/>
        <end position="1067"/>
    </location>
</feature>
<comment type="similarity">
    <text evidence="2">Belongs to the krueppel C2H2-type zinc-finger protein family.</text>
</comment>
<feature type="compositionally biased region" description="Low complexity" evidence="13">
    <location>
        <begin position="850"/>
        <end position="868"/>
    </location>
</feature>
<reference evidence="16 17" key="1">
    <citation type="submission" date="2024-06" db="EMBL/GenBank/DDBJ databases">
        <title>A chromosome-level genome assembly of beet webworm, Loxostege sticticalis.</title>
        <authorList>
            <person name="Zhang Y."/>
        </authorList>
    </citation>
    <scope>NUCLEOTIDE SEQUENCE [LARGE SCALE GENOMIC DNA]</scope>
    <source>
        <strain evidence="16">AQ026</strain>
        <tissue evidence="16">Whole body</tissue>
    </source>
</reference>
<name>A0ABR3IHF2_LOXSC</name>
<evidence type="ECO:0000256" key="4">
    <source>
        <dbReference type="ARBA" id="ARBA00022737"/>
    </source>
</evidence>
<dbReference type="Gene3D" id="3.40.1800.20">
    <property type="match status" value="1"/>
</dbReference>
<feature type="domain" description="C2H2-type" evidence="14">
    <location>
        <begin position="353"/>
        <end position="380"/>
    </location>
</feature>
<evidence type="ECO:0000256" key="9">
    <source>
        <dbReference type="ARBA" id="ARBA00023163"/>
    </source>
</evidence>
<dbReference type="SUPFAM" id="SSF57667">
    <property type="entry name" value="beta-beta-alpha zinc fingers"/>
    <property type="match status" value="6"/>
</dbReference>
<gene>
    <name evidence="16" type="ORF">ABMA27_011755</name>
</gene>
<feature type="compositionally biased region" description="Basic and acidic residues" evidence="13">
    <location>
        <begin position="169"/>
        <end position="185"/>
    </location>
</feature>
<dbReference type="InterPro" id="IPR036236">
    <property type="entry name" value="Znf_C2H2_sf"/>
</dbReference>
<feature type="domain" description="C2H2-type" evidence="14">
    <location>
        <begin position="237"/>
        <end position="264"/>
    </location>
</feature>
<feature type="compositionally biased region" description="Polar residues" evidence="13">
    <location>
        <begin position="1068"/>
        <end position="1077"/>
    </location>
</feature>
<evidence type="ECO:0000256" key="6">
    <source>
        <dbReference type="ARBA" id="ARBA00022833"/>
    </source>
</evidence>
<keyword evidence="4" id="KW-0677">Repeat</keyword>
<evidence type="ECO:0000313" key="16">
    <source>
        <dbReference type="EMBL" id="KAL0895678.1"/>
    </source>
</evidence>
<feature type="binding site" evidence="12">
    <location>
        <position position="66"/>
    </location>
    <ligand>
        <name>Zn(2+)</name>
        <dbReference type="ChEBI" id="CHEBI:29105"/>
    </ligand>
</feature>
<evidence type="ECO:0000256" key="2">
    <source>
        <dbReference type="ARBA" id="ARBA00006991"/>
    </source>
</evidence>
<protein>
    <submittedName>
        <fullName evidence="16">Uncharacterized protein</fullName>
    </submittedName>
</protein>
<keyword evidence="8" id="KW-0238">DNA-binding</keyword>
<dbReference type="PROSITE" id="PS51915">
    <property type="entry name" value="ZAD"/>
    <property type="match status" value="1"/>
</dbReference>
<keyword evidence="5 11" id="KW-0863">Zinc-finger</keyword>
<evidence type="ECO:0000259" key="14">
    <source>
        <dbReference type="PROSITE" id="PS50157"/>
    </source>
</evidence>
<keyword evidence="7" id="KW-0805">Transcription regulation</keyword>
<feature type="domain" description="C2H2-type" evidence="14">
    <location>
        <begin position="324"/>
        <end position="352"/>
    </location>
</feature>
<feature type="domain" description="ZAD" evidence="15">
    <location>
        <begin position="12"/>
        <end position="90"/>
    </location>
</feature>
<dbReference type="EMBL" id="JBEUOH010000003">
    <property type="protein sequence ID" value="KAL0895678.1"/>
    <property type="molecule type" value="Genomic_DNA"/>
</dbReference>
<feature type="compositionally biased region" description="Basic and acidic residues" evidence="13">
    <location>
        <begin position="711"/>
        <end position="777"/>
    </location>
</feature>
<evidence type="ECO:0000256" key="10">
    <source>
        <dbReference type="ARBA" id="ARBA00023242"/>
    </source>
</evidence>
<dbReference type="Gene3D" id="3.30.160.60">
    <property type="entry name" value="Classic Zinc Finger"/>
    <property type="match status" value="6"/>
</dbReference>
<dbReference type="PANTHER" id="PTHR24393:SF15">
    <property type="entry name" value="IP01243P-RELATED"/>
    <property type="match status" value="1"/>
</dbReference>
<keyword evidence="3 12" id="KW-0479">Metal-binding</keyword>
<evidence type="ECO:0000256" key="3">
    <source>
        <dbReference type="ARBA" id="ARBA00022723"/>
    </source>
</evidence>
<evidence type="ECO:0000256" key="5">
    <source>
        <dbReference type="ARBA" id="ARBA00022771"/>
    </source>
</evidence>
<dbReference type="SUPFAM" id="SSF57716">
    <property type="entry name" value="Glucocorticoid receptor-like (DNA-binding domain)"/>
    <property type="match status" value="1"/>
</dbReference>
<evidence type="ECO:0000256" key="7">
    <source>
        <dbReference type="ARBA" id="ARBA00023015"/>
    </source>
</evidence>
<feature type="binding site" evidence="12">
    <location>
        <position position="17"/>
    </location>
    <ligand>
        <name>Zn(2+)</name>
        <dbReference type="ChEBI" id="CHEBI:29105"/>
    </ligand>
</feature>
<evidence type="ECO:0000256" key="8">
    <source>
        <dbReference type="ARBA" id="ARBA00023125"/>
    </source>
</evidence>
<evidence type="ECO:0000259" key="15">
    <source>
        <dbReference type="PROSITE" id="PS51915"/>
    </source>
</evidence>
<evidence type="ECO:0000256" key="13">
    <source>
        <dbReference type="SAM" id="MobiDB-lite"/>
    </source>
</evidence>
<dbReference type="Pfam" id="PF07776">
    <property type="entry name" value="zf-AD"/>
    <property type="match status" value="1"/>
</dbReference>
<dbReference type="SMART" id="SM00355">
    <property type="entry name" value="ZnF_C2H2"/>
    <property type="match status" value="10"/>
</dbReference>
<comment type="subcellular location">
    <subcellularLocation>
        <location evidence="1">Nucleus</location>
    </subcellularLocation>
</comment>
<feature type="compositionally biased region" description="Polar residues" evidence="13">
    <location>
        <begin position="938"/>
        <end position="963"/>
    </location>
</feature>
<dbReference type="PROSITE" id="PS00028">
    <property type="entry name" value="ZINC_FINGER_C2H2_1"/>
    <property type="match status" value="9"/>
</dbReference>
<feature type="domain" description="C2H2-type" evidence="14">
    <location>
        <begin position="294"/>
        <end position="321"/>
    </location>
</feature>
<comment type="caution">
    <text evidence="16">The sequence shown here is derived from an EMBL/GenBank/DDBJ whole genome shotgun (WGS) entry which is preliminary data.</text>
</comment>
<feature type="domain" description="C2H2-type" evidence="14">
    <location>
        <begin position="381"/>
        <end position="409"/>
    </location>
</feature>
<feature type="compositionally biased region" description="Basic and acidic residues" evidence="13">
    <location>
        <begin position="876"/>
        <end position="891"/>
    </location>
</feature>
<keyword evidence="9" id="KW-0804">Transcription</keyword>
<keyword evidence="10" id="KW-0539">Nucleus</keyword>
<feature type="binding site" evidence="12">
    <location>
        <position position="63"/>
    </location>
    <ligand>
        <name>Zn(2+)</name>
        <dbReference type="ChEBI" id="CHEBI:29105"/>
    </ligand>
</feature>
<dbReference type="InterPro" id="IPR013087">
    <property type="entry name" value="Znf_C2H2_type"/>
</dbReference>
<dbReference type="PROSITE" id="PS50157">
    <property type="entry name" value="ZINC_FINGER_C2H2_2"/>
    <property type="match status" value="8"/>
</dbReference>
<sequence>MENRKNSLSVLKICRFCLSQDDTLTCIYDRTKKPKNAISLSLKILSCLSVEVFPSDRMPAYICKPCLFFIELFYKYKDICRKADESIMMHLQSGSSLEQMTWPSLLTKVFRVASKPGPVVNTVVEGATVQVTSQDGSDSEDEDDANIYNIKIGDESGEGSKQIKVITSSKEEKEKPKGGKGRQEDLSYEADLDEEECPPVKELESGGCWPCDECDCTYPLEQLLELHKKMKHRIRTVACNQCDQKFYSRNDLATHQLRHTDDMPFQCVACDKKFKRLIHLKRHEKVMHSEIAQLACPKCPATFLSLEELDAHQVRHAPNKTTSFPCVMCNKKFLDKHRLMKHVDNVHSKDPEFRCEYCPAQFTAISKLTRHVRTHAGERSYPCKYCKKTFIKSHHYTRHLRLKHRASGRQTGRAQAESNTELYRCEQCSEPFESQDELIYHSAIHATQNLTCPLCQEKFDDVDAVTAHIKSHVNGMEFMCDLCELVFTSKEKLDKHLNAAHAEELDLDDSSMEVDGEEEDDDETGINVTEEDGEMVVEIKKTDNFLLPEAQTSTEERPDNTMFEDNSEAETTYTELATVDPLVLAKTQIKAEAGVTPVPAAVASATLTKVNSKPVEPTGGQTAPILRKAEEVKRKVQQITEPLPEKKEKVVKVESSNSAGASDKSLRLLEKELQELKRTNTRNEVARTPAKPMEGLRNRRPQLYSSTPKTRAVEQKKELASTKTPPVEKKVPERRMVTKENKEPKEAKESKANAAPAKEEKIVKEDKKEEIKEKDTPKSVVKNGTNEKSTPEENVRRSTRPSKIRDYAKMIRDKSQESDDDSDDAEDEEYKEAEKTETRAKTRRGSIKQSAAKAVTPSPAAALPATPAARKRGRPRKDLPKEVPAKVKKEDVEEDEEEKETDKNEAEQTSKKSTTPVVKDKQTEENSEESEPMETETAANDANKSTPKETSPSKLLMSPSGQTLKKVPIKALPPGIKPLPLPVHARPMGPGELCEMQIGKKVVKVQKIVMTKAEVEAMAKKGLVEMKDGTMVLKQGIKLPTSDLSLSSLVPNLGDKGASKESPKTEKASNAQSYANE</sequence>
<feature type="compositionally biased region" description="Basic and acidic residues" evidence="13">
    <location>
        <begin position="664"/>
        <end position="678"/>
    </location>
</feature>
<dbReference type="PANTHER" id="PTHR24393">
    <property type="entry name" value="ZINC FINGER PROTEIN"/>
    <property type="match status" value="1"/>
</dbReference>
<feature type="binding site" evidence="12">
    <location>
        <position position="14"/>
    </location>
    <ligand>
        <name>Zn(2+)</name>
        <dbReference type="ChEBI" id="CHEBI:29105"/>
    </ligand>
</feature>
<dbReference type="SMART" id="SM00868">
    <property type="entry name" value="zf-AD"/>
    <property type="match status" value="1"/>
</dbReference>
<feature type="region of interest" description="Disordered" evidence="13">
    <location>
        <begin position="167"/>
        <end position="193"/>
    </location>
</feature>
<dbReference type="Proteomes" id="UP001549920">
    <property type="component" value="Unassembled WGS sequence"/>
</dbReference>
<feature type="domain" description="C2H2-type" evidence="14">
    <location>
        <begin position="478"/>
        <end position="506"/>
    </location>
</feature>
<feature type="region of interest" description="Disordered" evidence="13">
    <location>
        <begin position="1044"/>
        <end position="1077"/>
    </location>
</feature>
<evidence type="ECO:0000256" key="11">
    <source>
        <dbReference type="PROSITE-ProRule" id="PRU00042"/>
    </source>
</evidence>
<feature type="compositionally biased region" description="Acidic residues" evidence="13">
    <location>
        <begin position="818"/>
        <end position="831"/>
    </location>
</feature>
<organism evidence="16 17">
    <name type="scientific">Loxostege sticticalis</name>
    <name type="common">Beet webworm moth</name>
    <dbReference type="NCBI Taxonomy" id="481309"/>
    <lineage>
        <taxon>Eukaryota</taxon>
        <taxon>Metazoa</taxon>
        <taxon>Ecdysozoa</taxon>
        <taxon>Arthropoda</taxon>
        <taxon>Hexapoda</taxon>
        <taxon>Insecta</taxon>
        <taxon>Pterygota</taxon>
        <taxon>Neoptera</taxon>
        <taxon>Endopterygota</taxon>
        <taxon>Lepidoptera</taxon>
        <taxon>Glossata</taxon>
        <taxon>Ditrysia</taxon>
        <taxon>Pyraloidea</taxon>
        <taxon>Crambidae</taxon>
        <taxon>Pyraustinae</taxon>
        <taxon>Loxostege</taxon>
    </lineage>
</organism>
<evidence type="ECO:0000256" key="1">
    <source>
        <dbReference type="ARBA" id="ARBA00004123"/>
    </source>
</evidence>
<feature type="compositionally biased region" description="Basic and acidic residues" evidence="13">
    <location>
        <begin position="900"/>
        <end position="910"/>
    </location>
</feature>
<evidence type="ECO:0000256" key="12">
    <source>
        <dbReference type="PROSITE-ProRule" id="PRU01263"/>
    </source>
</evidence>
<keyword evidence="6 12" id="KW-0862">Zinc</keyword>
<evidence type="ECO:0000313" key="17">
    <source>
        <dbReference type="Proteomes" id="UP001549920"/>
    </source>
</evidence>